<evidence type="ECO:0000313" key="1">
    <source>
        <dbReference type="EMBL" id="SHJ98427.1"/>
    </source>
</evidence>
<dbReference type="SUPFAM" id="SSF56112">
    <property type="entry name" value="Protein kinase-like (PK-like)"/>
    <property type="match status" value="1"/>
</dbReference>
<dbReference type="RefSeq" id="WP_072989443.1">
    <property type="nucleotide sequence ID" value="NZ_FQZB01000012.1"/>
</dbReference>
<protein>
    <recommendedName>
        <fullName evidence="3">Serine/threonine protein kinase</fullName>
    </recommendedName>
</protein>
<dbReference type="AlphaFoldDB" id="A0A1M6NRQ9"/>
<dbReference type="Gene3D" id="1.10.510.10">
    <property type="entry name" value="Transferase(Phosphotransferase) domain 1"/>
    <property type="match status" value="1"/>
</dbReference>
<sequence>MSKNFDYCVNLPEKIEILFKQGEYLGEGHNGVVFLLPDNMIIKFFRNKKVWKDESSILLKTKRSRFFPKIYYLGENYIVREYVEGIRLDKYLKKNELSEKLCKELYEMVEDFKKLKFTRQDLRCKDIFVQLDGSIKIIDPKNNYKKVVKYPRHLMKGLYKKECLEVFLNYVCEQDFKKYTYWKYKIESYLKYQVK</sequence>
<evidence type="ECO:0000313" key="2">
    <source>
        <dbReference type="Proteomes" id="UP000184310"/>
    </source>
</evidence>
<keyword evidence="2" id="KW-1185">Reference proteome</keyword>
<dbReference type="STRING" id="1121302.SAMN02745163_02994"/>
<evidence type="ECO:0008006" key="3">
    <source>
        <dbReference type="Google" id="ProtNLM"/>
    </source>
</evidence>
<dbReference type="InterPro" id="IPR011009">
    <property type="entry name" value="Kinase-like_dom_sf"/>
</dbReference>
<reference evidence="1 2" key="1">
    <citation type="submission" date="2016-11" db="EMBL/GenBank/DDBJ databases">
        <authorList>
            <person name="Jaros S."/>
            <person name="Januszkiewicz K."/>
            <person name="Wedrychowicz H."/>
        </authorList>
    </citation>
    <scope>NUCLEOTIDE SEQUENCE [LARGE SCALE GENOMIC DNA]</scope>
    <source>
        <strain evidence="1 2">DSM 21758</strain>
    </source>
</reference>
<accession>A0A1M6NRQ9</accession>
<dbReference type="OrthoDB" id="1916806at2"/>
<organism evidence="1 2">
    <name type="scientific">Clostridium cavendishii DSM 21758</name>
    <dbReference type="NCBI Taxonomy" id="1121302"/>
    <lineage>
        <taxon>Bacteria</taxon>
        <taxon>Bacillati</taxon>
        <taxon>Bacillota</taxon>
        <taxon>Clostridia</taxon>
        <taxon>Eubacteriales</taxon>
        <taxon>Clostridiaceae</taxon>
        <taxon>Clostridium</taxon>
    </lineage>
</organism>
<proteinExistence type="predicted"/>
<name>A0A1M6NRQ9_9CLOT</name>
<dbReference type="EMBL" id="FQZB01000012">
    <property type="protein sequence ID" value="SHJ98427.1"/>
    <property type="molecule type" value="Genomic_DNA"/>
</dbReference>
<dbReference type="Proteomes" id="UP000184310">
    <property type="component" value="Unassembled WGS sequence"/>
</dbReference>
<gene>
    <name evidence="1" type="ORF">SAMN02745163_02994</name>
</gene>